<dbReference type="AlphaFoldDB" id="A0A914VV43"/>
<dbReference type="GO" id="GO:0001228">
    <property type="term" value="F:DNA-binding transcription activator activity, RNA polymerase II-specific"/>
    <property type="evidence" value="ECO:0007669"/>
    <property type="project" value="TreeGrafter"/>
</dbReference>
<evidence type="ECO:0000256" key="4">
    <source>
        <dbReference type="PROSITE-ProRule" id="PRU00267"/>
    </source>
</evidence>
<name>A0A914VV43_9BILA</name>
<evidence type="ECO:0000256" key="1">
    <source>
        <dbReference type="ARBA" id="ARBA00004123"/>
    </source>
</evidence>
<dbReference type="GO" id="GO:0000978">
    <property type="term" value="F:RNA polymerase II cis-regulatory region sequence-specific DNA binding"/>
    <property type="evidence" value="ECO:0007669"/>
    <property type="project" value="TreeGrafter"/>
</dbReference>
<feature type="DNA-binding region" description="HMG box" evidence="4">
    <location>
        <begin position="1"/>
        <end position="65"/>
    </location>
</feature>
<dbReference type="GO" id="GO:0005634">
    <property type="term" value="C:nucleus"/>
    <property type="evidence" value="ECO:0007669"/>
    <property type="project" value="UniProtKB-SubCell"/>
</dbReference>
<dbReference type="Gene3D" id="1.10.30.10">
    <property type="entry name" value="High mobility group box domain"/>
    <property type="match status" value="1"/>
</dbReference>
<reference evidence="8" key="1">
    <citation type="submission" date="2022-11" db="UniProtKB">
        <authorList>
            <consortium name="WormBaseParasite"/>
        </authorList>
    </citation>
    <scope>IDENTIFICATION</scope>
</reference>
<evidence type="ECO:0000256" key="2">
    <source>
        <dbReference type="ARBA" id="ARBA00023125"/>
    </source>
</evidence>
<dbReference type="SUPFAM" id="SSF47095">
    <property type="entry name" value="HMG-box"/>
    <property type="match status" value="1"/>
</dbReference>
<sequence length="387" mass="42824">MNAFMVWSQLERRKICEHQPDMHNAEISKQLGTRWRLLTDSEKEPFIQEAERLRVMHMTEYPDYKYKPRKKPKKNANGEQMPSITSPIPRARPAKRPATGQLDMDREMTQNENQLLFPSGKSLKVDREGVRLNSNVLPYMTAMNDGLLHDNDIVRSPAPSVVIKQEPRLYHHSYPSPNEFGHAPLTPESGFYDHEDVYAAPPSQQQIAGNDYLPVTSPNHPNVPVNYGLTQQQLSSIPASYATNSAPSSNAAINNGHFEIQQPMYQQQSTSHQSAIISPSSAPVVSTMTSLIEDDLRSLSSGSSSGYASNDLDTCQQQHSSTGALVNGCVSGGQFFGGSDSFLPSIEDFNFGQPLPNGHMAAAAGWGVDFWAPSHGLVHNQFDQFAL</sequence>
<accession>A0A914VV43</accession>
<dbReference type="WBParaSite" id="PSAMB.scaffold261size60426.g4065.t1">
    <property type="protein sequence ID" value="PSAMB.scaffold261size60426.g4065.t1"/>
    <property type="gene ID" value="PSAMB.scaffold261size60426.g4065"/>
</dbReference>
<dbReference type="FunFam" id="1.10.30.10:FF:000002">
    <property type="entry name" value="transcription factor Sox-2"/>
    <property type="match status" value="1"/>
</dbReference>
<evidence type="ECO:0000259" key="6">
    <source>
        <dbReference type="PROSITE" id="PS50118"/>
    </source>
</evidence>
<feature type="domain" description="HMG box" evidence="6">
    <location>
        <begin position="1"/>
        <end position="65"/>
    </location>
</feature>
<protein>
    <submittedName>
        <fullName evidence="8">HMG box domain-containing protein</fullName>
    </submittedName>
</protein>
<dbReference type="GO" id="GO:0000122">
    <property type="term" value="P:negative regulation of transcription by RNA polymerase II"/>
    <property type="evidence" value="ECO:0007669"/>
    <property type="project" value="TreeGrafter"/>
</dbReference>
<dbReference type="Pfam" id="PF00505">
    <property type="entry name" value="HMG_box"/>
    <property type="match status" value="1"/>
</dbReference>
<evidence type="ECO:0000256" key="5">
    <source>
        <dbReference type="SAM" id="MobiDB-lite"/>
    </source>
</evidence>
<dbReference type="CDD" id="cd22029">
    <property type="entry name" value="HMG-box_SoxC"/>
    <property type="match status" value="1"/>
</dbReference>
<dbReference type="Proteomes" id="UP000887566">
    <property type="component" value="Unplaced"/>
</dbReference>
<dbReference type="GO" id="GO:0030182">
    <property type="term" value="P:neuron differentiation"/>
    <property type="evidence" value="ECO:0007669"/>
    <property type="project" value="TreeGrafter"/>
</dbReference>
<evidence type="ECO:0000313" key="8">
    <source>
        <dbReference type="WBParaSite" id="PSAMB.scaffold261size60426.g4065.t1"/>
    </source>
</evidence>
<proteinExistence type="predicted"/>
<dbReference type="PANTHER" id="PTHR10270:SF323">
    <property type="entry name" value="TRANSCRIPTION FACTOR SOX-14-RELATED"/>
    <property type="match status" value="1"/>
</dbReference>
<dbReference type="SMART" id="SM00398">
    <property type="entry name" value="HMG"/>
    <property type="match status" value="1"/>
</dbReference>
<keyword evidence="2 4" id="KW-0238">DNA-binding</keyword>
<evidence type="ECO:0000313" key="7">
    <source>
        <dbReference type="Proteomes" id="UP000887566"/>
    </source>
</evidence>
<organism evidence="7 8">
    <name type="scientific">Plectus sambesii</name>
    <dbReference type="NCBI Taxonomy" id="2011161"/>
    <lineage>
        <taxon>Eukaryota</taxon>
        <taxon>Metazoa</taxon>
        <taxon>Ecdysozoa</taxon>
        <taxon>Nematoda</taxon>
        <taxon>Chromadorea</taxon>
        <taxon>Plectida</taxon>
        <taxon>Plectina</taxon>
        <taxon>Plectoidea</taxon>
        <taxon>Plectidae</taxon>
        <taxon>Plectus</taxon>
    </lineage>
</organism>
<feature type="region of interest" description="Disordered" evidence="5">
    <location>
        <begin position="65"/>
        <end position="98"/>
    </location>
</feature>
<dbReference type="GO" id="GO:0007420">
    <property type="term" value="P:brain development"/>
    <property type="evidence" value="ECO:0007669"/>
    <property type="project" value="TreeGrafter"/>
</dbReference>
<dbReference type="PANTHER" id="PTHR10270">
    <property type="entry name" value="SOX TRANSCRIPTION FACTOR"/>
    <property type="match status" value="1"/>
</dbReference>
<dbReference type="InterPro" id="IPR036910">
    <property type="entry name" value="HMG_box_dom_sf"/>
</dbReference>
<dbReference type="InterPro" id="IPR009071">
    <property type="entry name" value="HMG_box_dom"/>
</dbReference>
<evidence type="ECO:0000256" key="3">
    <source>
        <dbReference type="ARBA" id="ARBA00023242"/>
    </source>
</evidence>
<keyword evidence="7" id="KW-1185">Reference proteome</keyword>
<dbReference type="InterPro" id="IPR050140">
    <property type="entry name" value="SRY-related_HMG-box_TF-like"/>
</dbReference>
<comment type="subcellular location">
    <subcellularLocation>
        <location evidence="1">Nucleus</location>
    </subcellularLocation>
</comment>
<feature type="compositionally biased region" description="Polar residues" evidence="5">
    <location>
        <begin position="77"/>
        <end position="86"/>
    </location>
</feature>
<keyword evidence="3 4" id="KW-0539">Nucleus</keyword>
<dbReference type="PROSITE" id="PS50118">
    <property type="entry name" value="HMG_BOX_2"/>
    <property type="match status" value="1"/>
</dbReference>